<reference evidence="1" key="1">
    <citation type="submission" date="2019-08" db="EMBL/GenBank/DDBJ databases">
        <authorList>
            <person name="Kucharzyk K."/>
            <person name="Murdoch R.W."/>
            <person name="Higgins S."/>
            <person name="Loffler F."/>
        </authorList>
    </citation>
    <scope>NUCLEOTIDE SEQUENCE</scope>
</reference>
<name>A0A645ILH8_9ZZZZ</name>
<sequence>MLTEKGEQIVDESHAVLETVNHGMLKDFTQEECNQMEHYFLRIVSNLEEMGVSPPEHLKRNHHK</sequence>
<dbReference type="SUPFAM" id="SSF46785">
    <property type="entry name" value="Winged helix' DNA-binding domain"/>
    <property type="match status" value="1"/>
</dbReference>
<protein>
    <recommendedName>
        <fullName evidence="2">HTH marR-type domain-containing protein</fullName>
    </recommendedName>
</protein>
<dbReference type="Gene3D" id="1.10.10.10">
    <property type="entry name" value="Winged helix-like DNA-binding domain superfamily/Winged helix DNA-binding domain"/>
    <property type="match status" value="1"/>
</dbReference>
<accession>A0A645ILH8</accession>
<proteinExistence type="predicted"/>
<evidence type="ECO:0008006" key="2">
    <source>
        <dbReference type="Google" id="ProtNLM"/>
    </source>
</evidence>
<gene>
    <name evidence="1" type="ORF">SDC9_196789</name>
</gene>
<dbReference type="InterPro" id="IPR036388">
    <property type="entry name" value="WH-like_DNA-bd_sf"/>
</dbReference>
<organism evidence="1">
    <name type="scientific">bioreactor metagenome</name>
    <dbReference type="NCBI Taxonomy" id="1076179"/>
    <lineage>
        <taxon>unclassified sequences</taxon>
        <taxon>metagenomes</taxon>
        <taxon>ecological metagenomes</taxon>
    </lineage>
</organism>
<dbReference type="InterPro" id="IPR036390">
    <property type="entry name" value="WH_DNA-bd_sf"/>
</dbReference>
<evidence type="ECO:0000313" key="1">
    <source>
        <dbReference type="EMBL" id="MPN49174.1"/>
    </source>
</evidence>
<comment type="caution">
    <text evidence="1">The sequence shown here is derived from an EMBL/GenBank/DDBJ whole genome shotgun (WGS) entry which is preliminary data.</text>
</comment>
<dbReference type="EMBL" id="VSSQ01112185">
    <property type="protein sequence ID" value="MPN49174.1"/>
    <property type="molecule type" value="Genomic_DNA"/>
</dbReference>
<dbReference type="AlphaFoldDB" id="A0A645ILH8"/>